<dbReference type="PANTHER" id="PTHR31944">
    <property type="entry name" value="HEME-RESPONSIVE ZINC FINGER TRANSCRIPTION FACTOR HAP1"/>
    <property type="match status" value="1"/>
</dbReference>
<keyword evidence="10" id="KW-1185">Reference proteome</keyword>
<feature type="region of interest" description="Disordered" evidence="7">
    <location>
        <begin position="659"/>
        <end position="690"/>
    </location>
</feature>
<sequence length="752" mass="84617">MDDATSRKRPRPVVSCLRCRDKKLKCDRTAPCENCVKASTANTCTYNRNGISPAKQDNSTPTSNGHLSTNSLEDLQLRMAKMEELLGVARTHQVSARSERQMPATPLPLLGTVVVKGNRSVYHGQNDRVTLLNQFLDVKDFINDMSNDAQLQASAKQVKFLQDKSHTKIASPDSVNDSDFSLALLKLREFLPPKAYCDRLVSIYFRYFERTMRVLHITTFMRQYDQIWLDNNPEICSSSSIIPQLTAVMTMAYHMDDAVPENEELTHRTYLKGASIDLIQAWLDELGRKQRTELSTLQVDVLLLLSKSLRHLYPEKLWSSTGALVRSAMVMGLHTDPTGVPGINAYQVEMRRRLWATILEMDLQASMTAGMPLVGPKLDSCNLVPANLNDSDFDELSTKLPTSRPLSTQTDNLYQVCLATSLPQRLQALALVQRSAPNVEEAIELGRKVEECLSRKPLVLCLHNNSTAPTDGGSLLHRVLLDLYLRRPLLCLYKPLLLGEQQDQTIYTETQRHCLESSLVIISYQDLYTPQALRAVTGNPLPQQDFFYRCCKSDMLWAALTICQHIKLLRQATAADQALDRQVGHNDTSLARTVENTIHCLIDRIGRKSSDLKDIVFLGLALQSVQLSGSSSRSHALQNSAKRTLAACRERLLQPMVIQDQSQSAPPTKRQKTSTTLMPNTITPPLSNPTLTPTSISDLQFPIDLPENAEQWFGDLPDLAAEFTNFQADMYNPNDALNFGMTQDWNWEHMWQ</sequence>
<dbReference type="InterPro" id="IPR001138">
    <property type="entry name" value="Zn2Cys6_DnaBD"/>
</dbReference>
<dbReference type="Pfam" id="PF00172">
    <property type="entry name" value="Zn_clus"/>
    <property type="match status" value="1"/>
</dbReference>
<dbReference type="GO" id="GO:0001228">
    <property type="term" value="F:DNA-binding transcription activator activity, RNA polymerase II-specific"/>
    <property type="evidence" value="ECO:0007669"/>
    <property type="project" value="TreeGrafter"/>
</dbReference>
<dbReference type="EMBL" id="ML976620">
    <property type="protein sequence ID" value="KAF1840233.1"/>
    <property type="molecule type" value="Genomic_DNA"/>
</dbReference>
<dbReference type="SUPFAM" id="SSF57701">
    <property type="entry name" value="Zn2/Cys6 DNA-binding domain"/>
    <property type="match status" value="1"/>
</dbReference>
<feature type="domain" description="Zn(2)-C6 fungal-type" evidence="8">
    <location>
        <begin position="15"/>
        <end position="46"/>
    </location>
</feature>
<dbReference type="CDD" id="cd00067">
    <property type="entry name" value="GAL4"/>
    <property type="match status" value="1"/>
</dbReference>
<evidence type="ECO:0000313" key="10">
    <source>
        <dbReference type="Proteomes" id="UP000800039"/>
    </source>
</evidence>
<evidence type="ECO:0000256" key="6">
    <source>
        <dbReference type="ARBA" id="ARBA00023242"/>
    </source>
</evidence>
<dbReference type="CDD" id="cd12148">
    <property type="entry name" value="fungal_TF_MHR"/>
    <property type="match status" value="1"/>
</dbReference>
<dbReference type="Pfam" id="PF04082">
    <property type="entry name" value="Fungal_trans"/>
    <property type="match status" value="1"/>
</dbReference>
<evidence type="ECO:0000259" key="8">
    <source>
        <dbReference type="PROSITE" id="PS50048"/>
    </source>
</evidence>
<dbReference type="SMART" id="SM00066">
    <property type="entry name" value="GAL4"/>
    <property type="match status" value="1"/>
</dbReference>
<keyword evidence="6" id="KW-0539">Nucleus</keyword>
<dbReference type="InterPro" id="IPR007219">
    <property type="entry name" value="XnlR_reg_dom"/>
</dbReference>
<keyword evidence="4" id="KW-0238">DNA-binding</keyword>
<evidence type="ECO:0000256" key="3">
    <source>
        <dbReference type="ARBA" id="ARBA00023015"/>
    </source>
</evidence>
<dbReference type="RefSeq" id="XP_040782796.1">
    <property type="nucleotide sequence ID" value="XM_040929637.1"/>
</dbReference>
<feature type="compositionally biased region" description="Low complexity" evidence="7">
    <location>
        <begin position="679"/>
        <end position="690"/>
    </location>
</feature>
<feature type="region of interest" description="Disordered" evidence="7">
    <location>
        <begin position="46"/>
        <end position="69"/>
    </location>
</feature>
<dbReference type="OrthoDB" id="5414787at2759"/>
<keyword evidence="3" id="KW-0805">Transcription regulation</keyword>
<dbReference type="InterPro" id="IPR051430">
    <property type="entry name" value="Fungal_TF_Env_Response"/>
</dbReference>
<evidence type="ECO:0000256" key="7">
    <source>
        <dbReference type="SAM" id="MobiDB-lite"/>
    </source>
</evidence>
<dbReference type="InterPro" id="IPR036864">
    <property type="entry name" value="Zn2-C6_fun-type_DNA-bd_sf"/>
</dbReference>
<dbReference type="GO" id="GO:0000978">
    <property type="term" value="F:RNA polymerase II cis-regulatory region sequence-specific DNA binding"/>
    <property type="evidence" value="ECO:0007669"/>
    <property type="project" value="TreeGrafter"/>
</dbReference>
<dbReference type="SMART" id="SM00906">
    <property type="entry name" value="Fungal_trans"/>
    <property type="match status" value="1"/>
</dbReference>
<dbReference type="GO" id="GO:0005634">
    <property type="term" value="C:nucleus"/>
    <property type="evidence" value="ECO:0007669"/>
    <property type="project" value="TreeGrafter"/>
</dbReference>
<evidence type="ECO:0000256" key="2">
    <source>
        <dbReference type="ARBA" id="ARBA00022833"/>
    </source>
</evidence>
<dbReference type="Proteomes" id="UP000800039">
    <property type="component" value="Unassembled WGS sequence"/>
</dbReference>
<dbReference type="Gene3D" id="4.10.240.10">
    <property type="entry name" value="Zn(2)-C6 fungal-type DNA-binding domain"/>
    <property type="match status" value="1"/>
</dbReference>
<comment type="caution">
    <text evidence="9">The sequence shown here is derived from an EMBL/GenBank/DDBJ whole genome shotgun (WGS) entry which is preliminary data.</text>
</comment>
<evidence type="ECO:0000256" key="1">
    <source>
        <dbReference type="ARBA" id="ARBA00022723"/>
    </source>
</evidence>
<keyword evidence="1" id="KW-0479">Metal-binding</keyword>
<dbReference type="GO" id="GO:0008270">
    <property type="term" value="F:zinc ion binding"/>
    <property type="evidence" value="ECO:0007669"/>
    <property type="project" value="InterPro"/>
</dbReference>
<dbReference type="AlphaFoldDB" id="A0A9P4L3W8"/>
<reference evidence="9" key="1">
    <citation type="submission" date="2020-01" db="EMBL/GenBank/DDBJ databases">
        <authorList>
            <consortium name="DOE Joint Genome Institute"/>
            <person name="Haridas S."/>
            <person name="Albert R."/>
            <person name="Binder M."/>
            <person name="Bloem J."/>
            <person name="Labutti K."/>
            <person name="Salamov A."/>
            <person name="Andreopoulos B."/>
            <person name="Baker S.E."/>
            <person name="Barry K."/>
            <person name="Bills G."/>
            <person name="Bluhm B.H."/>
            <person name="Cannon C."/>
            <person name="Castanera R."/>
            <person name="Culley D.E."/>
            <person name="Daum C."/>
            <person name="Ezra D."/>
            <person name="Gonzalez J.B."/>
            <person name="Henrissat B."/>
            <person name="Kuo A."/>
            <person name="Liang C."/>
            <person name="Lipzen A."/>
            <person name="Lutzoni F."/>
            <person name="Magnuson J."/>
            <person name="Mondo S."/>
            <person name="Nolan M."/>
            <person name="Ohm R."/>
            <person name="Pangilinan J."/>
            <person name="Park H.-J."/>
            <person name="Ramirez L."/>
            <person name="Alfaro M."/>
            <person name="Sun H."/>
            <person name="Tritt A."/>
            <person name="Yoshinaga Y."/>
            <person name="Zwiers L.-H."/>
            <person name="Turgeon B.G."/>
            <person name="Goodwin S.B."/>
            <person name="Spatafora J.W."/>
            <person name="Crous P.W."/>
            <person name="Grigoriev I.V."/>
        </authorList>
    </citation>
    <scope>NUCLEOTIDE SEQUENCE</scope>
    <source>
        <strain evidence="9">CBS 394.84</strain>
    </source>
</reference>
<evidence type="ECO:0000256" key="5">
    <source>
        <dbReference type="ARBA" id="ARBA00023163"/>
    </source>
</evidence>
<evidence type="ECO:0000313" key="9">
    <source>
        <dbReference type="EMBL" id="KAF1840233.1"/>
    </source>
</evidence>
<gene>
    <name evidence="9" type="ORF">K460DRAFT_296434</name>
</gene>
<dbReference type="GeneID" id="63846889"/>
<dbReference type="GO" id="GO:0006351">
    <property type="term" value="P:DNA-templated transcription"/>
    <property type="evidence" value="ECO:0007669"/>
    <property type="project" value="InterPro"/>
</dbReference>
<accession>A0A9P4L3W8</accession>
<dbReference type="PROSITE" id="PS50048">
    <property type="entry name" value="ZN2_CY6_FUNGAL_2"/>
    <property type="match status" value="1"/>
</dbReference>
<protein>
    <recommendedName>
        <fullName evidence="8">Zn(2)-C6 fungal-type domain-containing protein</fullName>
    </recommendedName>
</protein>
<keyword evidence="5" id="KW-0804">Transcription</keyword>
<organism evidence="9 10">
    <name type="scientific">Cucurbitaria berberidis CBS 394.84</name>
    <dbReference type="NCBI Taxonomy" id="1168544"/>
    <lineage>
        <taxon>Eukaryota</taxon>
        <taxon>Fungi</taxon>
        <taxon>Dikarya</taxon>
        <taxon>Ascomycota</taxon>
        <taxon>Pezizomycotina</taxon>
        <taxon>Dothideomycetes</taxon>
        <taxon>Pleosporomycetidae</taxon>
        <taxon>Pleosporales</taxon>
        <taxon>Pleosporineae</taxon>
        <taxon>Cucurbitariaceae</taxon>
        <taxon>Cucurbitaria</taxon>
    </lineage>
</organism>
<dbReference type="PROSITE" id="PS00463">
    <property type="entry name" value="ZN2_CY6_FUNGAL_1"/>
    <property type="match status" value="1"/>
</dbReference>
<name>A0A9P4L3W8_9PLEO</name>
<evidence type="ECO:0000256" key="4">
    <source>
        <dbReference type="ARBA" id="ARBA00023125"/>
    </source>
</evidence>
<keyword evidence="2" id="KW-0862">Zinc</keyword>
<dbReference type="PANTHER" id="PTHR31944:SF131">
    <property type="entry name" value="HEME-RESPONSIVE ZINC FINGER TRANSCRIPTION FACTOR HAP1"/>
    <property type="match status" value="1"/>
</dbReference>
<proteinExistence type="predicted"/>